<evidence type="ECO:0000313" key="1">
    <source>
        <dbReference type="EMBL" id="WXB11763.1"/>
    </source>
</evidence>
<dbReference type="InterPro" id="IPR010272">
    <property type="entry name" value="T6SS_TssF"/>
</dbReference>
<gene>
    <name evidence="1" type="ORF">LZC94_28380</name>
</gene>
<dbReference type="PANTHER" id="PTHR35370">
    <property type="entry name" value="CYTOPLASMIC PROTEIN-RELATED-RELATED"/>
    <property type="match status" value="1"/>
</dbReference>
<evidence type="ECO:0000313" key="2">
    <source>
        <dbReference type="Proteomes" id="UP001370348"/>
    </source>
</evidence>
<accession>A0ABZ2LLH5</accession>
<reference evidence="1 2" key="1">
    <citation type="submission" date="2021-12" db="EMBL/GenBank/DDBJ databases">
        <title>Discovery of the Pendulisporaceae a myxobacterial family with distinct sporulation behavior and unique specialized metabolism.</title>
        <authorList>
            <person name="Garcia R."/>
            <person name="Popoff A."/>
            <person name="Bader C.D."/>
            <person name="Loehr J."/>
            <person name="Walesch S."/>
            <person name="Walt C."/>
            <person name="Boldt J."/>
            <person name="Bunk B."/>
            <person name="Haeckl F.J.F.P.J."/>
            <person name="Gunesch A.P."/>
            <person name="Birkelbach J."/>
            <person name="Nuebel U."/>
            <person name="Pietschmann T."/>
            <person name="Bach T."/>
            <person name="Mueller R."/>
        </authorList>
    </citation>
    <scope>NUCLEOTIDE SEQUENCE [LARGE SCALE GENOMIC DNA]</scope>
    <source>
        <strain evidence="1 2">MSr11954</strain>
    </source>
</reference>
<dbReference type="Pfam" id="PF05947">
    <property type="entry name" value="T6SS_TssF"/>
    <property type="match status" value="1"/>
</dbReference>
<proteinExistence type="predicted"/>
<protein>
    <submittedName>
        <fullName evidence="1">Type VI secretion system baseplate subunit TssF</fullName>
    </submittedName>
</protein>
<dbReference type="EMBL" id="CP089984">
    <property type="protein sequence ID" value="WXB11763.1"/>
    <property type="molecule type" value="Genomic_DNA"/>
</dbReference>
<dbReference type="Proteomes" id="UP001370348">
    <property type="component" value="Chromosome"/>
</dbReference>
<organism evidence="1 2">
    <name type="scientific">Pendulispora albinea</name>
    <dbReference type="NCBI Taxonomy" id="2741071"/>
    <lineage>
        <taxon>Bacteria</taxon>
        <taxon>Pseudomonadati</taxon>
        <taxon>Myxococcota</taxon>
        <taxon>Myxococcia</taxon>
        <taxon>Myxococcales</taxon>
        <taxon>Sorangiineae</taxon>
        <taxon>Pendulisporaceae</taxon>
        <taxon>Pendulispora</taxon>
    </lineage>
</organism>
<sequence length="571" mass="63551">MQFLHEEHFGSSMFRQLFENALHEMWDGFHELGARYPRLAPLLTRHAHEDISALVQSTAFALATLDERRQDGDQRLLRPLMARALPECLRPRPASTILELPSAMTHAVNAQGTAFWARLPALPPMPFRAMGAVTPAPYEVRDARMHRIHATSQVLHIELGGVSGAALGSVLPEKVRFFLHLEPSVALDVLHALRIARDGIEVETFGADEERLAYGHLPRDAFAWVRVDTDEPPLVSAPADRFRSGTLLRDLGAFVEGYFFFEIALGAFRSEAIERIVLNLPLAQVVEGASTLSRHHVRLFCVPATNEYETTLEPLRAADGPEWSLAAVDRPHAEILHVRSIWTNARQGPVPLVSWESPDRPHTLEAGLVYYMLEQSASRELSRTETRMSLATRERLRAPPPGPLGGDVLASDGLLTQALGLGDVDGRNITRISPSRRAPLGDESMRLNAFARMSPRRLAEPVHLEAFLHLHAAPPPEESAVQVPAFRRMAHRNERRRLPGGGWQSGDAFELLIDTGKCRDSEAWLVCTLLSRALGERSDVLRFSRLTVLRGRETFAVCGARNGERYPFPLG</sequence>
<name>A0ABZ2LLH5_9BACT</name>
<dbReference type="PANTHER" id="PTHR35370:SF1">
    <property type="entry name" value="TYPE VI SECRETION SYSTEM COMPONENT TSSF1"/>
    <property type="match status" value="1"/>
</dbReference>
<keyword evidence="2" id="KW-1185">Reference proteome</keyword>
<dbReference type="RefSeq" id="WP_394821383.1">
    <property type="nucleotide sequence ID" value="NZ_CP089984.1"/>
</dbReference>